<keyword evidence="8 13" id="KW-0472">Membrane</keyword>
<name>A0A1S3JNN1_LINAN</name>
<keyword evidence="4 11" id="KW-0812">Transmembrane</keyword>
<dbReference type="RefSeq" id="XP_013411978.1">
    <property type="nucleotide sequence ID" value="XM_013556524.1"/>
</dbReference>
<evidence type="ECO:0000256" key="9">
    <source>
        <dbReference type="ARBA" id="ARBA00023201"/>
    </source>
</evidence>
<proteinExistence type="inferred from homology"/>
<dbReference type="PANTHER" id="PTHR11690">
    <property type="entry name" value="AMILORIDE-SENSITIVE SODIUM CHANNEL-RELATED"/>
    <property type="match status" value="1"/>
</dbReference>
<organism evidence="14 15">
    <name type="scientific">Lingula anatina</name>
    <name type="common">Brachiopod</name>
    <name type="synonym">Lingula unguis</name>
    <dbReference type="NCBI Taxonomy" id="7574"/>
    <lineage>
        <taxon>Eukaryota</taxon>
        <taxon>Metazoa</taxon>
        <taxon>Spiralia</taxon>
        <taxon>Lophotrochozoa</taxon>
        <taxon>Brachiopoda</taxon>
        <taxon>Linguliformea</taxon>
        <taxon>Lingulata</taxon>
        <taxon>Lingulida</taxon>
        <taxon>Linguloidea</taxon>
        <taxon>Lingulidae</taxon>
        <taxon>Lingula</taxon>
    </lineage>
</organism>
<reference evidence="15" key="1">
    <citation type="submission" date="2025-08" db="UniProtKB">
        <authorList>
            <consortium name="RefSeq"/>
        </authorList>
    </citation>
    <scope>IDENTIFICATION</scope>
    <source>
        <tissue evidence="15">Gonads</tissue>
    </source>
</reference>
<evidence type="ECO:0000313" key="15">
    <source>
        <dbReference type="RefSeq" id="XP_013411978.1"/>
    </source>
</evidence>
<dbReference type="Pfam" id="PF00858">
    <property type="entry name" value="ASC"/>
    <property type="match status" value="1"/>
</dbReference>
<evidence type="ECO:0000256" key="4">
    <source>
        <dbReference type="ARBA" id="ARBA00022692"/>
    </source>
</evidence>
<gene>
    <name evidence="15" type="primary">LOC106174831</name>
</gene>
<dbReference type="InterPro" id="IPR001873">
    <property type="entry name" value="ENaC"/>
</dbReference>
<feature type="transmembrane region" description="Helical" evidence="13">
    <location>
        <begin position="38"/>
        <end position="59"/>
    </location>
</feature>
<keyword evidence="6" id="KW-0915">Sodium</keyword>
<keyword evidence="9 11" id="KW-0739">Sodium transport</keyword>
<keyword evidence="10 11" id="KW-0407">Ion channel</keyword>
<dbReference type="OrthoDB" id="6021021at2759"/>
<dbReference type="KEGG" id="lak:106174831"/>
<keyword evidence="7 11" id="KW-0406">Ion transport</keyword>
<protein>
    <submittedName>
        <fullName evidence="15">Acid-sensing ion channel 1A</fullName>
    </submittedName>
</protein>
<evidence type="ECO:0000256" key="3">
    <source>
        <dbReference type="ARBA" id="ARBA00022461"/>
    </source>
</evidence>
<dbReference type="GeneID" id="106174831"/>
<keyword evidence="2 11" id="KW-0813">Transport</keyword>
<keyword evidence="3 11" id="KW-0894">Sodium channel</keyword>
<keyword evidence="14" id="KW-1185">Reference proteome</keyword>
<evidence type="ECO:0000256" key="12">
    <source>
        <dbReference type="SAM" id="MobiDB-lite"/>
    </source>
</evidence>
<evidence type="ECO:0000256" key="7">
    <source>
        <dbReference type="ARBA" id="ARBA00023065"/>
    </source>
</evidence>
<dbReference type="Gene3D" id="2.60.470.10">
    <property type="entry name" value="Acid-sensing ion channels like domains"/>
    <property type="match status" value="1"/>
</dbReference>
<comment type="subcellular location">
    <subcellularLocation>
        <location evidence="1">Membrane</location>
        <topology evidence="1">Multi-pass membrane protein</topology>
    </subcellularLocation>
</comment>
<dbReference type="PRINTS" id="PR01078">
    <property type="entry name" value="AMINACHANNEL"/>
</dbReference>
<dbReference type="PANTHER" id="PTHR11690:SF248">
    <property type="entry name" value="PICKPOCKET 17, ISOFORM A"/>
    <property type="match status" value="1"/>
</dbReference>
<accession>A0A1S3JNN1</accession>
<feature type="compositionally biased region" description="Polar residues" evidence="12">
    <location>
        <begin position="192"/>
        <end position="204"/>
    </location>
</feature>
<dbReference type="GO" id="GO:0015280">
    <property type="term" value="F:ligand-gated sodium channel activity"/>
    <property type="evidence" value="ECO:0007669"/>
    <property type="project" value="TreeGrafter"/>
</dbReference>
<evidence type="ECO:0000256" key="5">
    <source>
        <dbReference type="ARBA" id="ARBA00022989"/>
    </source>
</evidence>
<dbReference type="AlphaFoldDB" id="A0A1S3JNN1"/>
<dbReference type="GO" id="GO:0005886">
    <property type="term" value="C:plasma membrane"/>
    <property type="evidence" value="ECO:0007669"/>
    <property type="project" value="TreeGrafter"/>
</dbReference>
<feature type="region of interest" description="Disordered" evidence="12">
    <location>
        <begin position="164"/>
        <end position="204"/>
    </location>
</feature>
<dbReference type="InParanoid" id="A0A1S3JNN1"/>
<evidence type="ECO:0000313" key="14">
    <source>
        <dbReference type="Proteomes" id="UP000085678"/>
    </source>
</evidence>
<comment type="similarity">
    <text evidence="11">Belongs to the amiloride-sensitive sodium channel (TC 1.A.6) family.</text>
</comment>
<evidence type="ECO:0000256" key="8">
    <source>
        <dbReference type="ARBA" id="ARBA00023136"/>
    </source>
</evidence>
<evidence type="ECO:0000256" key="1">
    <source>
        <dbReference type="ARBA" id="ARBA00004141"/>
    </source>
</evidence>
<evidence type="ECO:0000256" key="2">
    <source>
        <dbReference type="ARBA" id="ARBA00022448"/>
    </source>
</evidence>
<keyword evidence="5 13" id="KW-1133">Transmembrane helix</keyword>
<sequence>MKMKTAKKVREVSCEFLENTSAHGLPNAHRATSVPRKVIWSLIFLGSLAGFTTQSYLLLDAFFKYPHNVDIRREFGKKVTFPAVTICNLNPIRLNKIREKLESGNVSSIVTSLTDSRWPEQLVPEEFVQEAQGILSQMDEIQEDLLSPPPPLRRKRSLLSHMGSRINGSISSPSSSSTLSSPSSSISTSPSQTTDTLYTTESSNSNSLSQYWDAREGTGNYFKDKPNDMKTSELFEQLYTKMDDQDRAYFGHDLKNMLVSCTYGGSSCSPSNFTKSFHYKYGSCYTFNSVKVDGSYLTSYRPGPLFGLSLQLDVEQEQYLGGLSKEAGMRVLVHSQGNIAFPEDEGFTVSPGFATSVGLKLVSTSRLTYPYVSNCTNGLTTLYRNVTEENQYSVQQLQLPQWA</sequence>
<feature type="compositionally biased region" description="Low complexity" evidence="12">
    <location>
        <begin position="169"/>
        <end position="191"/>
    </location>
</feature>
<dbReference type="Proteomes" id="UP000085678">
    <property type="component" value="Unplaced"/>
</dbReference>
<evidence type="ECO:0000256" key="13">
    <source>
        <dbReference type="SAM" id="Phobius"/>
    </source>
</evidence>
<evidence type="ECO:0000256" key="11">
    <source>
        <dbReference type="RuleBase" id="RU000679"/>
    </source>
</evidence>
<evidence type="ECO:0000256" key="10">
    <source>
        <dbReference type="ARBA" id="ARBA00023303"/>
    </source>
</evidence>
<evidence type="ECO:0000256" key="6">
    <source>
        <dbReference type="ARBA" id="ARBA00023053"/>
    </source>
</evidence>